<gene>
    <name evidence="2" type="ORF">EOE48_24005</name>
</gene>
<dbReference type="OrthoDB" id="7060065at2"/>
<proteinExistence type="predicted"/>
<dbReference type="AlphaFoldDB" id="A0A3S3U2V7"/>
<dbReference type="Pfam" id="PF00156">
    <property type="entry name" value="Pribosyltran"/>
    <property type="match status" value="1"/>
</dbReference>
<feature type="domain" description="Phosphoribosyltransferase" evidence="1">
    <location>
        <begin position="63"/>
        <end position="207"/>
    </location>
</feature>
<name>A0A3S3U2V7_9HYPH</name>
<dbReference type="NCBIfam" id="NF004689">
    <property type="entry name" value="PRK06031.1"/>
    <property type="match status" value="1"/>
</dbReference>
<dbReference type="RefSeq" id="WP_127733413.1">
    <property type="nucleotide sequence ID" value="NZ_SACP01000033.1"/>
</dbReference>
<dbReference type="GO" id="GO:0016757">
    <property type="term" value="F:glycosyltransferase activity"/>
    <property type="evidence" value="ECO:0007669"/>
    <property type="project" value="UniProtKB-KW"/>
</dbReference>
<dbReference type="CDD" id="cd06223">
    <property type="entry name" value="PRTases_typeI"/>
    <property type="match status" value="1"/>
</dbReference>
<dbReference type="Gene3D" id="3.40.50.2020">
    <property type="match status" value="1"/>
</dbReference>
<accession>A0A3S3U2V7</accession>
<sequence>MDGTGQRWTEPTTGYWQTLLPDWPGGRPPTPPYRFGYPVRLPDGRVLVLPIRPLPDGTHAVASLIANQASFAVVRALAGFMARAADEAGAETIVGLPTLGLAFAPLVAEDLGHARYVPLGYSRKFWYEDRLSEPVASITSPGGGKRIFVDPNQLDLLRGRRIVVVDDAVSSGTTAAAVARLFGRLGLDVAAIVVAMRQTQRWRAPLAAVDPALPDRVRGVFDCPRLAATAEGWVPVEDSEA</sequence>
<protein>
    <submittedName>
        <fullName evidence="2">Phosphoribosyltransferase</fullName>
    </submittedName>
</protein>
<evidence type="ECO:0000259" key="1">
    <source>
        <dbReference type="Pfam" id="PF00156"/>
    </source>
</evidence>
<dbReference type="PANTHER" id="PTHR43218:SF1">
    <property type="entry name" value="PHOSPHORIBOSYLTRANSFERASE"/>
    <property type="match status" value="1"/>
</dbReference>
<evidence type="ECO:0000313" key="2">
    <source>
        <dbReference type="EMBL" id="RVU14250.1"/>
    </source>
</evidence>
<keyword evidence="2" id="KW-0328">Glycosyltransferase</keyword>
<keyword evidence="3" id="KW-1185">Reference proteome</keyword>
<dbReference type="EMBL" id="SACP01000033">
    <property type="protein sequence ID" value="RVU14250.1"/>
    <property type="molecule type" value="Genomic_DNA"/>
</dbReference>
<keyword evidence="2" id="KW-0808">Transferase</keyword>
<dbReference type="PANTHER" id="PTHR43218">
    <property type="entry name" value="PHOSPHORIBOSYLTRANSFERASE-RELATED"/>
    <property type="match status" value="1"/>
</dbReference>
<dbReference type="InterPro" id="IPR000836">
    <property type="entry name" value="PRTase_dom"/>
</dbReference>
<dbReference type="Proteomes" id="UP000286997">
    <property type="component" value="Unassembled WGS sequence"/>
</dbReference>
<organism evidence="2 3">
    <name type="scientific">Methylobacterium oryzihabitans</name>
    <dbReference type="NCBI Taxonomy" id="2499852"/>
    <lineage>
        <taxon>Bacteria</taxon>
        <taxon>Pseudomonadati</taxon>
        <taxon>Pseudomonadota</taxon>
        <taxon>Alphaproteobacteria</taxon>
        <taxon>Hyphomicrobiales</taxon>
        <taxon>Methylobacteriaceae</taxon>
        <taxon>Methylobacterium</taxon>
    </lineage>
</organism>
<evidence type="ECO:0000313" key="3">
    <source>
        <dbReference type="Proteomes" id="UP000286997"/>
    </source>
</evidence>
<comment type="caution">
    <text evidence="2">The sequence shown here is derived from an EMBL/GenBank/DDBJ whole genome shotgun (WGS) entry which is preliminary data.</text>
</comment>
<dbReference type="SUPFAM" id="SSF53271">
    <property type="entry name" value="PRTase-like"/>
    <property type="match status" value="1"/>
</dbReference>
<reference evidence="2 3" key="1">
    <citation type="submission" date="2019-01" db="EMBL/GenBank/DDBJ databases">
        <authorList>
            <person name="Chen W.-M."/>
        </authorList>
    </citation>
    <scope>NUCLEOTIDE SEQUENCE [LARGE SCALE GENOMIC DNA]</scope>
    <source>
        <strain evidence="2 3">TER-1</strain>
    </source>
</reference>
<dbReference type="InterPro" id="IPR029057">
    <property type="entry name" value="PRTase-like"/>
</dbReference>